<organism evidence="3 4">
    <name type="scientific">Penicillium citrinum</name>
    <dbReference type="NCBI Taxonomy" id="5077"/>
    <lineage>
        <taxon>Eukaryota</taxon>
        <taxon>Fungi</taxon>
        <taxon>Dikarya</taxon>
        <taxon>Ascomycota</taxon>
        <taxon>Pezizomycotina</taxon>
        <taxon>Eurotiomycetes</taxon>
        <taxon>Eurotiomycetidae</taxon>
        <taxon>Eurotiales</taxon>
        <taxon>Aspergillaceae</taxon>
        <taxon>Penicillium</taxon>
    </lineage>
</organism>
<feature type="compositionally biased region" description="Basic and acidic residues" evidence="1">
    <location>
        <begin position="390"/>
        <end position="403"/>
    </location>
</feature>
<feature type="compositionally biased region" description="Low complexity" evidence="1">
    <location>
        <begin position="12"/>
        <end position="21"/>
    </location>
</feature>
<feature type="compositionally biased region" description="Low complexity" evidence="1">
    <location>
        <begin position="413"/>
        <end position="427"/>
    </location>
</feature>
<dbReference type="Proteomes" id="UP001147733">
    <property type="component" value="Unassembled WGS sequence"/>
</dbReference>
<protein>
    <recommendedName>
        <fullName evidence="2">DUF8035 domain-containing protein</fullName>
    </recommendedName>
</protein>
<feature type="compositionally biased region" description="Basic and acidic residues" evidence="1">
    <location>
        <begin position="559"/>
        <end position="594"/>
    </location>
</feature>
<accession>A0A9W9PAJ9</accession>
<dbReference type="EMBL" id="JAPQKT010000002">
    <property type="protein sequence ID" value="KAJ5240991.1"/>
    <property type="molecule type" value="Genomic_DNA"/>
</dbReference>
<feature type="region of interest" description="Disordered" evidence="1">
    <location>
        <begin position="717"/>
        <end position="791"/>
    </location>
</feature>
<feature type="region of interest" description="Disordered" evidence="1">
    <location>
        <begin position="1"/>
        <end position="80"/>
    </location>
</feature>
<gene>
    <name evidence="3" type="ORF">N7469_002582</name>
</gene>
<dbReference type="PANTHER" id="PTHR42081:SF1">
    <property type="entry name" value="ZINC FINGER PROTEIN DHHC DOMAIN CONTAINING PROTEIN"/>
    <property type="match status" value="1"/>
</dbReference>
<feature type="compositionally biased region" description="Basic and acidic residues" evidence="1">
    <location>
        <begin position="717"/>
        <end position="735"/>
    </location>
</feature>
<feature type="compositionally biased region" description="Basic residues" evidence="1">
    <location>
        <begin position="233"/>
        <end position="242"/>
    </location>
</feature>
<evidence type="ECO:0000313" key="4">
    <source>
        <dbReference type="Proteomes" id="UP001147733"/>
    </source>
</evidence>
<reference evidence="3" key="2">
    <citation type="journal article" date="2023" name="IMA Fungus">
        <title>Comparative genomic study of the Penicillium genus elucidates a diverse pangenome and 15 lateral gene transfer events.</title>
        <authorList>
            <person name="Petersen C."/>
            <person name="Sorensen T."/>
            <person name="Nielsen M.R."/>
            <person name="Sondergaard T.E."/>
            <person name="Sorensen J.L."/>
            <person name="Fitzpatrick D.A."/>
            <person name="Frisvad J.C."/>
            <person name="Nielsen K.L."/>
        </authorList>
    </citation>
    <scope>NUCLEOTIDE SEQUENCE</scope>
    <source>
        <strain evidence="3">IBT 23319</strain>
    </source>
</reference>
<feature type="compositionally biased region" description="Acidic residues" evidence="1">
    <location>
        <begin position="736"/>
        <end position="746"/>
    </location>
</feature>
<evidence type="ECO:0000313" key="3">
    <source>
        <dbReference type="EMBL" id="KAJ5240991.1"/>
    </source>
</evidence>
<dbReference type="AlphaFoldDB" id="A0A9W9PAJ9"/>
<feature type="compositionally biased region" description="Basic residues" evidence="1">
    <location>
        <begin position="541"/>
        <end position="558"/>
    </location>
</feature>
<proteinExistence type="predicted"/>
<feature type="compositionally biased region" description="Pro residues" evidence="1">
    <location>
        <begin position="1"/>
        <end position="11"/>
    </location>
</feature>
<dbReference type="Pfam" id="PF26118">
    <property type="entry name" value="DUF8035"/>
    <property type="match status" value="1"/>
</dbReference>
<feature type="region of interest" description="Disordered" evidence="1">
    <location>
        <begin position="110"/>
        <end position="184"/>
    </location>
</feature>
<keyword evidence="4" id="KW-1185">Reference proteome</keyword>
<dbReference type="OrthoDB" id="5418088at2759"/>
<feature type="region of interest" description="Disordered" evidence="1">
    <location>
        <begin position="269"/>
        <end position="634"/>
    </location>
</feature>
<evidence type="ECO:0000259" key="2">
    <source>
        <dbReference type="Pfam" id="PF26118"/>
    </source>
</evidence>
<evidence type="ECO:0000256" key="1">
    <source>
        <dbReference type="SAM" id="MobiDB-lite"/>
    </source>
</evidence>
<name>A0A9W9PAJ9_PENCI</name>
<dbReference type="PANTHER" id="PTHR42081">
    <property type="entry name" value="ZINC FINGER PROTEIN DHHC DOMAIN CONTAINING PROTEIN"/>
    <property type="match status" value="1"/>
</dbReference>
<feature type="compositionally biased region" description="Basic residues" evidence="1">
    <location>
        <begin position="488"/>
        <end position="497"/>
    </location>
</feature>
<dbReference type="InterPro" id="IPR058348">
    <property type="entry name" value="DUF8035"/>
</dbReference>
<feature type="compositionally biased region" description="Basic and acidic residues" evidence="1">
    <location>
        <begin position="303"/>
        <end position="317"/>
    </location>
</feature>
<feature type="compositionally biased region" description="Polar residues" evidence="1">
    <location>
        <begin position="38"/>
        <end position="54"/>
    </location>
</feature>
<dbReference type="RefSeq" id="XP_056503996.1">
    <property type="nucleotide sequence ID" value="XM_056641502.1"/>
</dbReference>
<feature type="compositionally biased region" description="Basic and acidic residues" evidence="1">
    <location>
        <begin position="327"/>
        <end position="363"/>
    </location>
</feature>
<feature type="domain" description="DUF8035" evidence="2">
    <location>
        <begin position="634"/>
        <end position="687"/>
    </location>
</feature>
<sequence length="791" mass="91045">MPILQPPPPAPASTQSTQSTPVAFQRPVPRPRFWTTPIPRQTTMGYHRNLSPTGGKSHLTGPRASTGMVQIPSASSYEPYDTSRRHLDYYDDYYYPSDVGYGTHRYQPRHRSTVDIHPTSQQTYRDSGHGHAKRRTEYAIQPQSPSQPRHRSRSNTTSATDLHSNPPLRVAVPSGSHLRPAASAGRVASPLLTESGHHYVQAPSHHGHHRRVYSNVDYASDTGRLDPRDSGRHRSHHSHRVHPPPGYRRYPAYDGLKKGDDIDKYDAYSYTTPREQFDRDYPVKPRHPTARSSVDRPLSMNVMEEHPQYMPRKERQHGPPPTSWGFDKIEREGRTHRDTSRTRETSRTRDSSRTRVSGHDRALVPRQYESDDGYESLNDPYRRSRHARPHRDQERYSRDDRSPRPHNGSGEMALTTAGLGTAALGAGYSDMSDYDHRSRNHPRRSHDPERDYEATKHSSRDSARDLNGADRSSPDSKKQLYLEPGDHQRRRHRRRSERHSESDTEGYTDDDDLRKYRHEPSATPRRHHSSTDTSSADERSSRRHHQRDRSHHRPSRSQRRLEDPRASDSRQSPDNRDDLRKPITVDPPAQKEPESATPKSILKPPRESFPEEPNPIREGVAPLKDANKKGIPPDARWTKIDRRLVNPEALDVGNERYEERSDYVIVLRVLSKDEVQMYALKTQEIRGKFLSMASGNLMDEQSLTEFRIDARHKEHIEEKRRRMEENHRRGRHGEESSSDDEDEEEGEPLKIEAPPIEEQKPTLPVRPHPSHLQMPTPESERMRASPSAAPA</sequence>
<reference evidence="3" key="1">
    <citation type="submission" date="2022-11" db="EMBL/GenBank/DDBJ databases">
        <authorList>
            <person name="Petersen C."/>
        </authorList>
    </citation>
    <scope>NUCLEOTIDE SEQUENCE</scope>
    <source>
        <strain evidence="3">IBT 23319</strain>
    </source>
</reference>
<dbReference type="GeneID" id="81380669"/>
<comment type="caution">
    <text evidence="3">The sequence shown here is derived from an EMBL/GenBank/DDBJ whole genome shotgun (WGS) entry which is preliminary data.</text>
</comment>
<feature type="region of interest" description="Disordered" evidence="1">
    <location>
        <begin position="219"/>
        <end position="255"/>
    </location>
</feature>
<feature type="compositionally biased region" description="Basic and acidic residues" evidence="1">
    <location>
        <begin position="445"/>
        <end position="487"/>
    </location>
</feature>
<feature type="compositionally biased region" description="Basic and acidic residues" evidence="1">
    <location>
        <begin position="223"/>
        <end position="232"/>
    </location>
</feature>